<dbReference type="EMBL" id="PFPK01000020">
    <property type="protein sequence ID" value="PIZ95097.1"/>
    <property type="molecule type" value="Genomic_DNA"/>
</dbReference>
<evidence type="ECO:0000256" key="3">
    <source>
        <dbReference type="ARBA" id="ARBA00023274"/>
    </source>
</evidence>
<dbReference type="InterPro" id="IPR037147">
    <property type="entry name" value="Ribosomal_bL28_sf"/>
</dbReference>
<dbReference type="AlphaFoldDB" id="A0A2M7V8F8"/>
<dbReference type="GO" id="GO:0005840">
    <property type="term" value="C:ribosome"/>
    <property type="evidence" value="ECO:0007669"/>
    <property type="project" value="UniProtKB-KW"/>
</dbReference>
<dbReference type="Pfam" id="PF00830">
    <property type="entry name" value="Ribosomal_L28"/>
    <property type="match status" value="1"/>
</dbReference>
<feature type="compositionally biased region" description="Basic residues" evidence="4">
    <location>
        <begin position="19"/>
        <end position="32"/>
    </location>
</feature>
<proteinExistence type="inferred from homology"/>
<comment type="caution">
    <text evidence="5">The sequence shown here is derived from an EMBL/GenBank/DDBJ whole genome shotgun (WGS) entry which is preliminary data.</text>
</comment>
<gene>
    <name evidence="5" type="ORF">COX81_01765</name>
</gene>
<keyword evidence="3" id="KW-0687">Ribonucleoprotein</keyword>
<protein>
    <submittedName>
        <fullName evidence="5">50S ribosomal protein L28</fullName>
    </submittedName>
</protein>
<dbReference type="InterPro" id="IPR026569">
    <property type="entry name" value="Ribosomal_bL28"/>
</dbReference>
<evidence type="ECO:0000256" key="2">
    <source>
        <dbReference type="ARBA" id="ARBA00022980"/>
    </source>
</evidence>
<feature type="region of interest" description="Disordered" evidence="4">
    <location>
        <begin position="1"/>
        <end position="34"/>
    </location>
</feature>
<name>A0A2M7V8F8_9BACT</name>
<dbReference type="SUPFAM" id="SSF143800">
    <property type="entry name" value="L28p-like"/>
    <property type="match status" value="1"/>
</dbReference>
<evidence type="ECO:0000256" key="4">
    <source>
        <dbReference type="SAM" id="MobiDB-lite"/>
    </source>
</evidence>
<dbReference type="GO" id="GO:1990904">
    <property type="term" value="C:ribonucleoprotein complex"/>
    <property type="evidence" value="ECO:0007669"/>
    <property type="project" value="UniProtKB-KW"/>
</dbReference>
<dbReference type="Proteomes" id="UP000228568">
    <property type="component" value="Unassembled WGS sequence"/>
</dbReference>
<dbReference type="GO" id="GO:0003735">
    <property type="term" value="F:structural constituent of ribosome"/>
    <property type="evidence" value="ECO:0007669"/>
    <property type="project" value="InterPro"/>
</dbReference>
<evidence type="ECO:0000256" key="1">
    <source>
        <dbReference type="ARBA" id="ARBA00008760"/>
    </source>
</evidence>
<evidence type="ECO:0000313" key="5">
    <source>
        <dbReference type="EMBL" id="PIZ95097.1"/>
    </source>
</evidence>
<dbReference type="InterPro" id="IPR034704">
    <property type="entry name" value="Ribosomal_bL28/bL31-like_sf"/>
</dbReference>
<organism evidence="5 6">
    <name type="scientific">Candidatus Magasanikbacteria bacterium CG_4_10_14_0_2_um_filter_37_12</name>
    <dbReference type="NCBI Taxonomy" id="1974637"/>
    <lineage>
        <taxon>Bacteria</taxon>
        <taxon>Candidatus Magasanikiibacteriota</taxon>
    </lineage>
</organism>
<comment type="similarity">
    <text evidence="1">Belongs to the bacterial ribosomal protein bL28 family.</text>
</comment>
<sequence>MFNMAKCNNCGKGSQRAANRSHAKNKTLRRQKPNLQKIEGEMICSSCRRTIAKNMATATT</sequence>
<dbReference type="Gene3D" id="2.30.170.40">
    <property type="entry name" value="Ribosomal protein L28/L24"/>
    <property type="match status" value="1"/>
</dbReference>
<accession>A0A2M7V8F8</accession>
<keyword evidence="2 5" id="KW-0689">Ribosomal protein</keyword>
<reference evidence="6" key="1">
    <citation type="submission" date="2017-09" db="EMBL/GenBank/DDBJ databases">
        <title>Depth-based differentiation of microbial function through sediment-hosted aquifers and enrichment of novel symbionts in the deep terrestrial subsurface.</title>
        <authorList>
            <person name="Probst A.J."/>
            <person name="Ladd B."/>
            <person name="Jarett J.K."/>
            <person name="Geller-Mcgrath D.E."/>
            <person name="Sieber C.M.K."/>
            <person name="Emerson J.B."/>
            <person name="Anantharaman K."/>
            <person name="Thomas B.C."/>
            <person name="Malmstrom R."/>
            <person name="Stieglmeier M."/>
            <person name="Klingl A."/>
            <person name="Woyke T."/>
            <person name="Ryan C.M."/>
            <person name="Banfield J.F."/>
        </authorList>
    </citation>
    <scope>NUCLEOTIDE SEQUENCE [LARGE SCALE GENOMIC DNA]</scope>
</reference>
<evidence type="ECO:0000313" key="6">
    <source>
        <dbReference type="Proteomes" id="UP000228568"/>
    </source>
</evidence>